<keyword evidence="3" id="KW-0229">DNA integration</keyword>
<dbReference type="InterPro" id="IPR013762">
    <property type="entry name" value="Integrase-like_cat_sf"/>
</dbReference>
<dbReference type="PANTHER" id="PTHR30349:SF81">
    <property type="entry name" value="TYROSINE RECOMBINASE XERC"/>
    <property type="match status" value="1"/>
</dbReference>
<keyword evidence="10" id="KW-1185">Reference proteome</keyword>
<dbReference type="Pfam" id="PF00589">
    <property type="entry name" value="Phage_integrase"/>
    <property type="match status" value="1"/>
</dbReference>
<dbReference type="InterPro" id="IPR004107">
    <property type="entry name" value="Integrase_SAM-like_N"/>
</dbReference>
<evidence type="ECO:0000256" key="3">
    <source>
        <dbReference type="ARBA" id="ARBA00022908"/>
    </source>
</evidence>
<dbReference type="AlphaFoldDB" id="A0A318XG66"/>
<dbReference type="InterPro" id="IPR044068">
    <property type="entry name" value="CB"/>
</dbReference>
<dbReference type="GO" id="GO:0015074">
    <property type="term" value="P:DNA integration"/>
    <property type="evidence" value="ECO:0007669"/>
    <property type="project" value="UniProtKB-KW"/>
</dbReference>
<dbReference type="InterPro" id="IPR002104">
    <property type="entry name" value="Integrase_catalytic"/>
</dbReference>
<dbReference type="RefSeq" id="WP_110463421.1">
    <property type="nucleotide sequence ID" value="NZ_QKMR01000028.1"/>
</dbReference>
<comment type="function">
    <text evidence="1">Site-specific tyrosine recombinase, which acts by catalyzing the cutting and rejoining of the recombining DNA molecules.</text>
</comment>
<name>A0A318XG66_9FIRM</name>
<dbReference type="EMBL" id="QKMR01000028">
    <property type="protein sequence ID" value="PYG84932.1"/>
    <property type="molecule type" value="Genomic_DNA"/>
</dbReference>
<evidence type="ECO:0000256" key="2">
    <source>
        <dbReference type="ARBA" id="ARBA00008857"/>
    </source>
</evidence>
<evidence type="ECO:0000256" key="1">
    <source>
        <dbReference type="ARBA" id="ARBA00003283"/>
    </source>
</evidence>
<dbReference type="PANTHER" id="PTHR30349">
    <property type="entry name" value="PHAGE INTEGRASE-RELATED"/>
    <property type="match status" value="1"/>
</dbReference>
<dbReference type="GO" id="GO:0003677">
    <property type="term" value="F:DNA binding"/>
    <property type="evidence" value="ECO:0007669"/>
    <property type="project" value="UniProtKB-UniRule"/>
</dbReference>
<feature type="domain" description="Core-binding (CB)" evidence="8">
    <location>
        <begin position="8"/>
        <end position="101"/>
    </location>
</feature>
<dbReference type="Gene3D" id="1.10.150.130">
    <property type="match status" value="1"/>
</dbReference>
<dbReference type="InterPro" id="IPR050090">
    <property type="entry name" value="Tyrosine_recombinase_XerCD"/>
</dbReference>
<evidence type="ECO:0000256" key="6">
    <source>
        <dbReference type="PROSITE-ProRule" id="PRU01248"/>
    </source>
</evidence>
<dbReference type="Gene3D" id="1.10.443.10">
    <property type="entry name" value="Intergrase catalytic core"/>
    <property type="match status" value="1"/>
</dbReference>
<evidence type="ECO:0000259" key="8">
    <source>
        <dbReference type="PROSITE" id="PS51900"/>
    </source>
</evidence>
<accession>A0A318XG66</accession>
<dbReference type="SUPFAM" id="SSF56349">
    <property type="entry name" value="DNA breaking-rejoining enzymes"/>
    <property type="match status" value="1"/>
</dbReference>
<evidence type="ECO:0000256" key="4">
    <source>
        <dbReference type="ARBA" id="ARBA00023125"/>
    </source>
</evidence>
<dbReference type="OrthoDB" id="9801717at2"/>
<reference evidence="9 10" key="1">
    <citation type="submission" date="2018-06" db="EMBL/GenBank/DDBJ databases">
        <title>Genomic Encyclopedia of Type Strains, Phase I: the one thousand microbial genomes (KMG-I) project.</title>
        <authorList>
            <person name="Kyrpides N."/>
        </authorList>
    </citation>
    <scope>NUCLEOTIDE SEQUENCE [LARGE SCALE GENOMIC DNA]</scope>
    <source>
        <strain evidence="9 10">DSM 19573</strain>
    </source>
</reference>
<evidence type="ECO:0000313" key="9">
    <source>
        <dbReference type="EMBL" id="PYG84932.1"/>
    </source>
</evidence>
<keyword evidence="5" id="KW-0233">DNA recombination</keyword>
<proteinExistence type="inferred from homology"/>
<dbReference type="Pfam" id="PF02899">
    <property type="entry name" value="Phage_int_SAM_1"/>
    <property type="match status" value="1"/>
</dbReference>
<dbReference type="Proteomes" id="UP000248132">
    <property type="component" value="Unassembled WGS sequence"/>
</dbReference>
<gene>
    <name evidence="9" type="ORF">LY28_03466</name>
</gene>
<dbReference type="GO" id="GO:0006310">
    <property type="term" value="P:DNA recombination"/>
    <property type="evidence" value="ECO:0007669"/>
    <property type="project" value="UniProtKB-KW"/>
</dbReference>
<sequence>MKNKQKAIDFWSISKEYINHYLPDIRKSSNNTISAYRAGINLFIDYLEENKRIRRQEVSFEDFSRQNLKDFMDWLINEKKLAMKTVNLRLTAIHSLLEYASVEDDRIIPLYLNARTIKGMKVNMNTIEYFEKYQMQALLASPSSSKKSERRNQMMLILMYDTAIRVQEILDLCISSLHLEAEVPYLTVYGKGGKYRNIPIMAKTKQHLVRYLKEFHLTGSNNDPLFYTVTYGKIHKLSDDTLEKMIKRYALLCSGKEISMPSDSHCHMIRKTRAMDLYQNGVPLTHIQQLLGHENISTTSGFYAFATLDTLAKSLSNAKDDVAEKRWIDSDTLAQLYRL</sequence>
<organism evidence="9 10">
    <name type="scientific">Ruminiclostridium sufflavum DSM 19573</name>
    <dbReference type="NCBI Taxonomy" id="1121337"/>
    <lineage>
        <taxon>Bacteria</taxon>
        <taxon>Bacillati</taxon>
        <taxon>Bacillota</taxon>
        <taxon>Clostridia</taxon>
        <taxon>Eubacteriales</taxon>
        <taxon>Oscillospiraceae</taxon>
        <taxon>Ruminiclostridium</taxon>
    </lineage>
</organism>
<keyword evidence="4 6" id="KW-0238">DNA-binding</keyword>
<dbReference type="InterPro" id="IPR011010">
    <property type="entry name" value="DNA_brk_join_enz"/>
</dbReference>
<comment type="similarity">
    <text evidence="2">Belongs to the 'phage' integrase family.</text>
</comment>
<dbReference type="InterPro" id="IPR010998">
    <property type="entry name" value="Integrase_recombinase_N"/>
</dbReference>
<dbReference type="PROSITE" id="PS51898">
    <property type="entry name" value="TYR_RECOMBINASE"/>
    <property type="match status" value="1"/>
</dbReference>
<feature type="domain" description="Tyr recombinase" evidence="7">
    <location>
        <begin position="125"/>
        <end position="316"/>
    </location>
</feature>
<comment type="caution">
    <text evidence="9">The sequence shown here is derived from an EMBL/GenBank/DDBJ whole genome shotgun (WGS) entry which is preliminary data.</text>
</comment>
<protein>
    <submittedName>
        <fullName evidence="9">Site-specific recombinase XerD</fullName>
    </submittedName>
</protein>
<evidence type="ECO:0000259" key="7">
    <source>
        <dbReference type="PROSITE" id="PS51898"/>
    </source>
</evidence>
<evidence type="ECO:0000313" key="10">
    <source>
        <dbReference type="Proteomes" id="UP000248132"/>
    </source>
</evidence>
<dbReference type="PROSITE" id="PS51900">
    <property type="entry name" value="CB"/>
    <property type="match status" value="1"/>
</dbReference>
<evidence type="ECO:0000256" key="5">
    <source>
        <dbReference type="ARBA" id="ARBA00023172"/>
    </source>
</evidence>